<name>A0AAD5F450_PRUDU</name>
<proteinExistence type="predicted"/>
<accession>A0AAD5F450</accession>
<evidence type="ECO:0000313" key="2">
    <source>
        <dbReference type="EMBL" id="KAI5352577.1"/>
    </source>
</evidence>
<evidence type="ECO:0008006" key="4">
    <source>
        <dbReference type="Google" id="ProtNLM"/>
    </source>
</evidence>
<dbReference type="PANTHER" id="PTHR34222">
    <property type="entry name" value="GAG_PRE-INTEGRS DOMAIN-CONTAINING PROTEIN"/>
    <property type="match status" value="1"/>
</dbReference>
<feature type="region of interest" description="Disordered" evidence="1">
    <location>
        <begin position="128"/>
        <end position="153"/>
    </location>
</feature>
<dbReference type="Proteomes" id="UP001054821">
    <property type="component" value="Chromosome 1"/>
</dbReference>
<evidence type="ECO:0000313" key="3">
    <source>
        <dbReference type="Proteomes" id="UP001054821"/>
    </source>
</evidence>
<evidence type="ECO:0000256" key="1">
    <source>
        <dbReference type="SAM" id="MobiDB-lite"/>
    </source>
</evidence>
<organism evidence="2 3">
    <name type="scientific">Prunus dulcis</name>
    <name type="common">Almond</name>
    <name type="synonym">Amygdalus dulcis</name>
    <dbReference type="NCBI Taxonomy" id="3755"/>
    <lineage>
        <taxon>Eukaryota</taxon>
        <taxon>Viridiplantae</taxon>
        <taxon>Streptophyta</taxon>
        <taxon>Embryophyta</taxon>
        <taxon>Tracheophyta</taxon>
        <taxon>Spermatophyta</taxon>
        <taxon>Magnoliopsida</taxon>
        <taxon>eudicotyledons</taxon>
        <taxon>Gunneridae</taxon>
        <taxon>Pentapetalae</taxon>
        <taxon>rosids</taxon>
        <taxon>fabids</taxon>
        <taxon>Rosales</taxon>
        <taxon>Rosaceae</taxon>
        <taxon>Amygdaloideae</taxon>
        <taxon>Amygdaleae</taxon>
        <taxon>Prunus</taxon>
    </lineage>
</organism>
<dbReference type="PANTHER" id="PTHR34222:SF43">
    <property type="entry name" value="RETROTRANSPOSON GAG DOMAIN-CONTAINING PROTEIN"/>
    <property type="match status" value="1"/>
</dbReference>
<keyword evidence="3" id="KW-1185">Reference proteome</keyword>
<sequence>MGDVSLPTSGGSSTHTPKIVTIQSDNSPLPAGVTLTETNYALWSQVMEKSIVAQEKLGYLTELDHLRVHLFLSGLDPEFDQVRGEILCKDPKLDLDQTFVYVRREAQQRMTMISAKEASVVVTQRQMWPQTSTGGSSQNKASGSRPKKKCTHYEGDKHTRAGCYELIGYPDR</sequence>
<reference evidence="2 3" key="1">
    <citation type="journal article" date="2022" name="G3 (Bethesda)">
        <title>Whole-genome sequence and methylome profiling of the almond [Prunus dulcis (Mill.) D.A. Webb] cultivar 'Nonpareil'.</title>
        <authorList>
            <person name="D'Amico-Willman K.M."/>
            <person name="Ouma W.Z."/>
            <person name="Meulia T."/>
            <person name="Sideli G.M."/>
            <person name="Gradziel T.M."/>
            <person name="Fresnedo-Ramirez J."/>
        </authorList>
    </citation>
    <scope>NUCLEOTIDE SEQUENCE [LARGE SCALE GENOMIC DNA]</scope>
    <source>
        <strain evidence="2">Clone GOH B32 T37-40</strain>
    </source>
</reference>
<comment type="caution">
    <text evidence="2">The sequence shown here is derived from an EMBL/GenBank/DDBJ whole genome shotgun (WGS) entry which is preliminary data.</text>
</comment>
<dbReference type="EMBL" id="JAJFAZ020000001">
    <property type="protein sequence ID" value="KAI5352577.1"/>
    <property type="molecule type" value="Genomic_DNA"/>
</dbReference>
<gene>
    <name evidence="2" type="ORF">L3X38_005468</name>
</gene>
<feature type="region of interest" description="Disordered" evidence="1">
    <location>
        <begin position="1"/>
        <end position="23"/>
    </location>
</feature>
<dbReference type="AlphaFoldDB" id="A0AAD5F450"/>
<protein>
    <recommendedName>
        <fullName evidence="4">Retrotransposon Copia-like N-terminal domain-containing protein</fullName>
    </recommendedName>
</protein>
<feature type="compositionally biased region" description="Polar residues" evidence="1">
    <location>
        <begin position="128"/>
        <end position="142"/>
    </location>
</feature>